<dbReference type="Proteomes" id="UP000824156">
    <property type="component" value="Unassembled WGS sequence"/>
</dbReference>
<protein>
    <submittedName>
        <fullName evidence="3">DUF4397 domain-containing protein</fullName>
    </submittedName>
</protein>
<feature type="signal peptide" evidence="1">
    <location>
        <begin position="1"/>
        <end position="27"/>
    </location>
</feature>
<reference evidence="3" key="2">
    <citation type="submission" date="2021-04" db="EMBL/GenBank/DDBJ databases">
        <authorList>
            <person name="Gilroy R."/>
        </authorList>
    </citation>
    <scope>NUCLEOTIDE SEQUENCE</scope>
    <source>
        <strain evidence="3">1719</strain>
    </source>
</reference>
<comment type="caution">
    <text evidence="3">The sequence shown here is derived from an EMBL/GenBank/DDBJ whole genome shotgun (WGS) entry which is preliminary data.</text>
</comment>
<accession>A0A9D2AYP8</accession>
<dbReference type="Pfam" id="PF14344">
    <property type="entry name" value="DUF4397"/>
    <property type="match status" value="1"/>
</dbReference>
<keyword evidence="1" id="KW-0732">Signal</keyword>
<dbReference type="AlphaFoldDB" id="A0A9D2AYP8"/>
<sequence>MKNKLSSLMLIATFGTLSLLFSGCLKDGESTPTPASSLTIVNAYTPSEAILAFNEHNAITQTPIAYREYWSSFNSYIYIFPGERRLTIKSLENSEPHTILDTLVTFRDSTFYTSLVYGTQDDPKQIITTDKVVESLEEEESAIRFFNLSEVTEKVTVFINDEEVFSGYDKETEETGKEHAKFIASASGELEIIVKSESGEVIAERSNFNFLPGSYYSLILTGDPELEGNGAPYIGIIRQGAN</sequence>
<gene>
    <name evidence="3" type="ORF">H9853_03450</name>
</gene>
<evidence type="ECO:0000259" key="2">
    <source>
        <dbReference type="Pfam" id="PF14344"/>
    </source>
</evidence>
<evidence type="ECO:0000313" key="4">
    <source>
        <dbReference type="Proteomes" id="UP000824156"/>
    </source>
</evidence>
<dbReference type="PROSITE" id="PS51257">
    <property type="entry name" value="PROKAR_LIPOPROTEIN"/>
    <property type="match status" value="1"/>
</dbReference>
<dbReference type="InterPro" id="IPR025510">
    <property type="entry name" value="DUF4397"/>
</dbReference>
<feature type="domain" description="DUF4397" evidence="2">
    <location>
        <begin position="71"/>
        <end position="157"/>
    </location>
</feature>
<feature type="chain" id="PRO_5038745213" evidence="1">
    <location>
        <begin position="28"/>
        <end position="242"/>
    </location>
</feature>
<reference evidence="3" key="1">
    <citation type="journal article" date="2021" name="PeerJ">
        <title>Extensive microbial diversity within the chicken gut microbiome revealed by metagenomics and culture.</title>
        <authorList>
            <person name="Gilroy R."/>
            <person name="Ravi A."/>
            <person name="Getino M."/>
            <person name="Pursley I."/>
            <person name="Horton D.L."/>
            <person name="Alikhan N.F."/>
            <person name="Baker D."/>
            <person name="Gharbi K."/>
            <person name="Hall N."/>
            <person name="Watson M."/>
            <person name="Adriaenssens E.M."/>
            <person name="Foster-Nyarko E."/>
            <person name="Jarju S."/>
            <person name="Secka A."/>
            <person name="Antonio M."/>
            <person name="Oren A."/>
            <person name="Chaudhuri R.R."/>
            <person name="La Ragione R."/>
            <person name="Hildebrand F."/>
            <person name="Pallen M.J."/>
        </authorList>
    </citation>
    <scope>NUCLEOTIDE SEQUENCE</scope>
    <source>
        <strain evidence="3">1719</strain>
    </source>
</reference>
<organism evidence="3 4">
    <name type="scientific">Candidatus Sphingobacterium stercoripullorum</name>
    <dbReference type="NCBI Taxonomy" id="2838759"/>
    <lineage>
        <taxon>Bacteria</taxon>
        <taxon>Pseudomonadati</taxon>
        <taxon>Bacteroidota</taxon>
        <taxon>Sphingobacteriia</taxon>
        <taxon>Sphingobacteriales</taxon>
        <taxon>Sphingobacteriaceae</taxon>
        <taxon>Sphingobacterium</taxon>
    </lineage>
</organism>
<dbReference type="EMBL" id="DXEZ01000099">
    <property type="protein sequence ID" value="HIX54056.1"/>
    <property type="molecule type" value="Genomic_DNA"/>
</dbReference>
<evidence type="ECO:0000313" key="3">
    <source>
        <dbReference type="EMBL" id="HIX54056.1"/>
    </source>
</evidence>
<proteinExistence type="predicted"/>
<name>A0A9D2AYP8_9SPHI</name>
<evidence type="ECO:0000256" key="1">
    <source>
        <dbReference type="SAM" id="SignalP"/>
    </source>
</evidence>